<dbReference type="Pfam" id="PF02954">
    <property type="entry name" value="HTH_8"/>
    <property type="match status" value="1"/>
</dbReference>
<evidence type="ECO:0000256" key="6">
    <source>
        <dbReference type="ARBA" id="ARBA00023125"/>
    </source>
</evidence>
<dbReference type="FunFam" id="3.40.50.300:FF:000006">
    <property type="entry name" value="DNA-binding transcriptional regulator NtrC"/>
    <property type="match status" value="1"/>
</dbReference>
<evidence type="ECO:0000256" key="7">
    <source>
        <dbReference type="ARBA" id="ARBA00023163"/>
    </source>
</evidence>
<dbReference type="InterPro" id="IPR003593">
    <property type="entry name" value="AAA+_ATPase"/>
</dbReference>
<evidence type="ECO:0000313" key="11">
    <source>
        <dbReference type="EMBL" id="PQO29921.1"/>
    </source>
</evidence>
<dbReference type="EMBL" id="PUIB01000022">
    <property type="protein sequence ID" value="PQO29921.1"/>
    <property type="molecule type" value="Genomic_DNA"/>
</dbReference>
<dbReference type="RefSeq" id="WP_105357439.1">
    <property type="nucleotide sequence ID" value="NZ_PUIB01000022.1"/>
</dbReference>
<dbReference type="PROSITE" id="PS00675">
    <property type="entry name" value="SIGMA54_INTERACT_1"/>
    <property type="match status" value="1"/>
</dbReference>
<feature type="domain" description="Response regulatory" evidence="10">
    <location>
        <begin position="13"/>
        <end position="127"/>
    </location>
</feature>
<dbReference type="InterPro" id="IPR058031">
    <property type="entry name" value="AAA_lid_NorR"/>
</dbReference>
<sequence length="470" mass="51166">MINLSKNHQPAHSVLVVDDNPHSRESLCDAASLLGYAAAACGSGQEALDRLAQSPVDIVVTDLQMPGMDGLALVREVRTRHEKTQLVMVTAHGSVGTAVEAMRYGALDYLEKPVQIDALESALARAIEATSRGDRATTIPPGGDSDGVVMIGNSPIMQTLRQRIALVAPTDETVLITGESGTGKELVARSIHQASRRHGQAMISLNCPVLSAHLMESELFGHERGAFTSADHARVGRFELADKGTILLDEITEIDLPLQAKLLRVLQEKRFEKVGSSSTIEADVRVLATSNRDLLAEVAASRFRQDLYYRLNVVPIELPPLRARVEDIPLLVRHFLDAAVARIGREALAVADSAMDLLCQHPWPGNVRELDNIVTRASLLTIGNQLTADQLRPWLLENSTEEISLAASGNVSVVGMRLEEMERQLIEQTLAHYEGHREKTAAALGISVRTLSNKLRSYGLAPRARTFAHV</sequence>
<dbReference type="Pfam" id="PF00158">
    <property type="entry name" value="Sigma54_activat"/>
    <property type="match status" value="1"/>
</dbReference>
<feature type="domain" description="Sigma-54 factor interaction" evidence="9">
    <location>
        <begin position="150"/>
        <end position="379"/>
    </location>
</feature>
<keyword evidence="5" id="KW-0805">Transcription regulation</keyword>
<proteinExistence type="predicted"/>
<evidence type="ECO:0000256" key="8">
    <source>
        <dbReference type="PROSITE-ProRule" id="PRU00169"/>
    </source>
</evidence>
<gene>
    <name evidence="11" type="ORF">C5Y98_21910</name>
</gene>
<keyword evidence="1 8" id="KW-0597">Phosphoprotein</keyword>
<organism evidence="11 12">
    <name type="scientific">Blastopirellula marina</name>
    <dbReference type="NCBI Taxonomy" id="124"/>
    <lineage>
        <taxon>Bacteria</taxon>
        <taxon>Pseudomonadati</taxon>
        <taxon>Planctomycetota</taxon>
        <taxon>Planctomycetia</taxon>
        <taxon>Pirellulales</taxon>
        <taxon>Pirellulaceae</taxon>
        <taxon>Blastopirellula</taxon>
    </lineage>
</organism>
<dbReference type="SUPFAM" id="SSF46689">
    <property type="entry name" value="Homeodomain-like"/>
    <property type="match status" value="1"/>
</dbReference>
<dbReference type="AlphaFoldDB" id="A0A2S8FCM5"/>
<evidence type="ECO:0000259" key="10">
    <source>
        <dbReference type="PROSITE" id="PS50110"/>
    </source>
</evidence>
<dbReference type="Gene3D" id="3.40.50.300">
    <property type="entry name" value="P-loop containing nucleotide triphosphate hydrolases"/>
    <property type="match status" value="1"/>
</dbReference>
<dbReference type="InterPro" id="IPR002078">
    <property type="entry name" value="Sigma_54_int"/>
</dbReference>
<dbReference type="PANTHER" id="PTHR32071:SF117">
    <property type="entry name" value="PTS-DEPENDENT DIHYDROXYACETONE KINASE OPERON REGULATORY PROTEIN-RELATED"/>
    <property type="match status" value="1"/>
</dbReference>
<evidence type="ECO:0000256" key="2">
    <source>
        <dbReference type="ARBA" id="ARBA00022741"/>
    </source>
</evidence>
<accession>A0A2S8FCM5</accession>
<dbReference type="Gene3D" id="3.40.50.2300">
    <property type="match status" value="1"/>
</dbReference>
<dbReference type="OrthoDB" id="9807827at2"/>
<dbReference type="SUPFAM" id="SSF52540">
    <property type="entry name" value="P-loop containing nucleoside triphosphate hydrolases"/>
    <property type="match status" value="1"/>
</dbReference>
<dbReference type="PANTHER" id="PTHR32071">
    <property type="entry name" value="TRANSCRIPTIONAL REGULATORY PROTEIN"/>
    <property type="match status" value="1"/>
</dbReference>
<dbReference type="GO" id="GO:0043565">
    <property type="term" value="F:sequence-specific DNA binding"/>
    <property type="evidence" value="ECO:0007669"/>
    <property type="project" value="InterPro"/>
</dbReference>
<dbReference type="Gene3D" id="1.10.10.60">
    <property type="entry name" value="Homeodomain-like"/>
    <property type="match status" value="1"/>
</dbReference>
<evidence type="ECO:0000313" key="12">
    <source>
        <dbReference type="Proteomes" id="UP000239388"/>
    </source>
</evidence>
<dbReference type="Proteomes" id="UP000239388">
    <property type="component" value="Unassembled WGS sequence"/>
</dbReference>
<dbReference type="InterPro" id="IPR025662">
    <property type="entry name" value="Sigma_54_int_dom_ATP-bd_1"/>
</dbReference>
<dbReference type="PROSITE" id="PS00676">
    <property type="entry name" value="SIGMA54_INTERACT_2"/>
    <property type="match status" value="1"/>
</dbReference>
<keyword evidence="2" id="KW-0547">Nucleotide-binding</keyword>
<keyword evidence="6" id="KW-0238">DNA-binding</keyword>
<dbReference type="InterPro" id="IPR025944">
    <property type="entry name" value="Sigma_54_int_dom_CS"/>
</dbReference>
<dbReference type="PRINTS" id="PR01590">
    <property type="entry name" value="HTHFIS"/>
</dbReference>
<dbReference type="GO" id="GO:0000160">
    <property type="term" value="P:phosphorelay signal transduction system"/>
    <property type="evidence" value="ECO:0007669"/>
    <property type="project" value="UniProtKB-KW"/>
</dbReference>
<dbReference type="FunFam" id="3.40.50.2300:FF:000018">
    <property type="entry name" value="DNA-binding transcriptional regulator NtrC"/>
    <property type="match status" value="1"/>
</dbReference>
<evidence type="ECO:0000256" key="3">
    <source>
        <dbReference type="ARBA" id="ARBA00022840"/>
    </source>
</evidence>
<dbReference type="PROSITE" id="PS50045">
    <property type="entry name" value="SIGMA54_INTERACT_4"/>
    <property type="match status" value="1"/>
</dbReference>
<protein>
    <submittedName>
        <fullName evidence="11">Sigma-54-dependent Fis family transcriptional regulator</fullName>
    </submittedName>
</protein>
<dbReference type="PROSITE" id="PS00688">
    <property type="entry name" value="SIGMA54_INTERACT_3"/>
    <property type="match status" value="1"/>
</dbReference>
<dbReference type="GO" id="GO:0006355">
    <property type="term" value="P:regulation of DNA-templated transcription"/>
    <property type="evidence" value="ECO:0007669"/>
    <property type="project" value="InterPro"/>
</dbReference>
<dbReference type="Pfam" id="PF25601">
    <property type="entry name" value="AAA_lid_14"/>
    <property type="match status" value="1"/>
</dbReference>
<name>A0A2S8FCM5_9BACT</name>
<dbReference type="InterPro" id="IPR011006">
    <property type="entry name" value="CheY-like_superfamily"/>
</dbReference>
<evidence type="ECO:0000256" key="1">
    <source>
        <dbReference type="ARBA" id="ARBA00022553"/>
    </source>
</evidence>
<comment type="caution">
    <text evidence="11">The sequence shown here is derived from an EMBL/GenBank/DDBJ whole genome shotgun (WGS) entry which is preliminary data.</text>
</comment>
<feature type="modified residue" description="4-aspartylphosphate" evidence="8">
    <location>
        <position position="62"/>
    </location>
</feature>
<dbReference type="SMART" id="SM00382">
    <property type="entry name" value="AAA"/>
    <property type="match status" value="1"/>
</dbReference>
<keyword evidence="4" id="KW-0902">Two-component regulatory system</keyword>
<dbReference type="CDD" id="cd00009">
    <property type="entry name" value="AAA"/>
    <property type="match status" value="1"/>
</dbReference>
<dbReference type="SUPFAM" id="SSF52172">
    <property type="entry name" value="CheY-like"/>
    <property type="match status" value="1"/>
</dbReference>
<evidence type="ECO:0000256" key="4">
    <source>
        <dbReference type="ARBA" id="ARBA00023012"/>
    </source>
</evidence>
<evidence type="ECO:0000259" key="9">
    <source>
        <dbReference type="PROSITE" id="PS50045"/>
    </source>
</evidence>
<keyword evidence="3" id="KW-0067">ATP-binding</keyword>
<dbReference type="InterPro" id="IPR009057">
    <property type="entry name" value="Homeodomain-like_sf"/>
</dbReference>
<dbReference type="InterPro" id="IPR002197">
    <property type="entry name" value="HTH_Fis"/>
</dbReference>
<dbReference type="Gene3D" id="1.10.8.60">
    <property type="match status" value="1"/>
</dbReference>
<keyword evidence="7" id="KW-0804">Transcription</keyword>
<dbReference type="InterPro" id="IPR027417">
    <property type="entry name" value="P-loop_NTPase"/>
</dbReference>
<dbReference type="InterPro" id="IPR025943">
    <property type="entry name" value="Sigma_54_int_dom_ATP-bd_2"/>
</dbReference>
<evidence type="ECO:0000256" key="5">
    <source>
        <dbReference type="ARBA" id="ARBA00023015"/>
    </source>
</evidence>
<dbReference type="PROSITE" id="PS50110">
    <property type="entry name" value="RESPONSE_REGULATORY"/>
    <property type="match status" value="1"/>
</dbReference>
<dbReference type="CDD" id="cd17536">
    <property type="entry name" value="REC_YesN-like"/>
    <property type="match status" value="1"/>
</dbReference>
<dbReference type="SMART" id="SM00448">
    <property type="entry name" value="REC"/>
    <property type="match status" value="1"/>
</dbReference>
<reference evidence="11 12" key="1">
    <citation type="submission" date="2018-02" db="EMBL/GenBank/DDBJ databases">
        <title>Comparative genomes isolates from brazilian mangrove.</title>
        <authorList>
            <person name="Araujo J.E."/>
            <person name="Taketani R.G."/>
            <person name="Silva M.C.P."/>
            <person name="Loureco M.V."/>
            <person name="Andreote F.D."/>
        </authorList>
    </citation>
    <scope>NUCLEOTIDE SEQUENCE [LARGE SCALE GENOMIC DNA]</scope>
    <source>
        <strain evidence="11 12">NAP PRIS-MGV</strain>
    </source>
</reference>
<dbReference type="GO" id="GO:0005524">
    <property type="term" value="F:ATP binding"/>
    <property type="evidence" value="ECO:0007669"/>
    <property type="project" value="UniProtKB-KW"/>
</dbReference>
<dbReference type="InterPro" id="IPR001789">
    <property type="entry name" value="Sig_transdc_resp-reg_receiver"/>
</dbReference>
<dbReference type="Pfam" id="PF00072">
    <property type="entry name" value="Response_reg"/>
    <property type="match status" value="1"/>
</dbReference>